<comment type="caution">
    <text evidence="2">The sequence shown here is derived from an EMBL/GenBank/DDBJ whole genome shotgun (WGS) entry which is preliminary data.</text>
</comment>
<dbReference type="EMBL" id="MSFN02000001">
    <property type="protein sequence ID" value="PTU24605.1"/>
    <property type="molecule type" value="Genomic_DNA"/>
</dbReference>
<dbReference type="Proteomes" id="UP000244073">
    <property type="component" value="Unassembled WGS sequence"/>
</dbReference>
<organism evidence="2 3">
    <name type="scientific">Aspergillus ochraceoroseus IBT 24754</name>
    <dbReference type="NCBI Taxonomy" id="1392256"/>
    <lineage>
        <taxon>Eukaryota</taxon>
        <taxon>Fungi</taxon>
        <taxon>Dikarya</taxon>
        <taxon>Ascomycota</taxon>
        <taxon>Pezizomycotina</taxon>
        <taxon>Eurotiomycetes</taxon>
        <taxon>Eurotiomycetidae</taxon>
        <taxon>Eurotiales</taxon>
        <taxon>Aspergillaceae</taxon>
        <taxon>Aspergillus</taxon>
        <taxon>Aspergillus subgen. Nidulantes</taxon>
    </lineage>
</organism>
<evidence type="ECO:0000313" key="2">
    <source>
        <dbReference type="EMBL" id="PTU24605.1"/>
    </source>
</evidence>
<dbReference type="GeneID" id="63816462"/>
<reference evidence="2 3" key="1">
    <citation type="journal article" date="2018" name="Proc. Natl. Acad. Sci. U.S.A.">
        <title>Linking secondary metabolites to gene clusters through genome sequencing of six diverse Aspergillus species.</title>
        <authorList>
            <person name="Kaerboelling I."/>
            <person name="Vesth T.C."/>
            <person name="Frisvad J.C."/>
            <person name="Nybo J.L."/>
            <person name="Theobald S."/>
            <person name="Kuo A."/>
            <person name="Bowyer P."/>
            <person name="Matsuda Y."/>
            <person name="Mondo S."/>
            <person name="Lyhne E.K."/>
            <person name="Kogle M.E."/>
            <person name="Clum A."/>
            <person name="Lipzen A."/>
            <person name="Salamov A."/>
            <person name="Ngan C.Y."/>
            <person name="Daum C."/>
            <person name="Chiniquy J."/>
            <person name="Barry K."/>
            <person name="LaButti K."/>
            <person name="Haridas S."/>
            <person name="Simmons B.A."/>
            <person name="Magnuson J.K."/>
            <person name="Mortensen U.H."/>
            <person name="Larsen T.O."/>
            <person name="Grigoriev I.V."/>
            <person name="Baker S.E."/>
            <person name="Andersen M.R."/>
        </authorList>
    </citation>
    <scope>NUCLEOTIDE SEQUENCE [LARGE SCALE GENOMIC DNA]</scope>
    <source>
        <strain evidence="2 3">IBT 24754</strain>
    </source>
</reference>
<feature type="compositionally biased region" description="Basic and acidic residues" evidence="1">
    <location>
        <begin position="40"/>
        <end position="51"/>
    </location>
</feature>
<accession>A0A2T5M7V0</accession>
<dbReference type="VEuPathDB" id="FungiDB:P175DRAFT_0528100"/>
<feature type="compositionally biased region" description="Acidic residues" evidence="1">
    <location>
        <begin position="24"/>
        <end position="39"/>
    </location>
</feature>
<gene>
    <name evidence="2" type="ORF">P175DRAFT_0528100</name>
</gene>
<sequence length="141" mass="15264">MTTSGIGFLMISMRQVMDERSDDGSEDDDGDDGGDDDGDGEGKEVEQRLMGRGESGLGAGPGGLRFSYLGLGVRSYWPVTRQPLSHSPISDEAAHVSITEYRPVFGFQSAGPKLSYQFGSCGVFLVQLRIRRSYIAYCLPA</sequence>
<name>A0A2T5M7V0_9EURO</name>
<protein>
    <submittedName>
        <fullName evidence="2">Uncharacterized protein</fullName>
    </submittedName>
</protein>
<feature type="region of interest" description="Disordered" evidence="1">
    <location>
        <begin position="15"/>
        <end position="62"/>
    </location>
</feature>
<evidence type="ECO:0000313" key="3">
    <source>
        <dbReference type="Proteomes" id="UP000244073"/>
    </source>
</evidence>
<proteinExistence type="predicted"/>
<evidence type="ECO:0000256" key="1">
    <source>
        <dbReference type="SAM" id="MobiDB-lite"/>
    </source>
</evidence>
<dbReference type="AlphaFoldDB" id="A0A2T5M7V0"/>
<feature type="compositionally biased region" description="Gly residues" evidence="1">
    <location>
        <begin position="53"/>
        <end position="62"/>
    </location>
</feature>
<dbReference type="RefSeq" id="XP_040755997.1">
    <property type="nucleotide sequence ID" value="XM_040899580.1"/>
</dbReference>